<reference evidence="2 3" key="1">
    <citation type="submission" date="2016-11" db="EMBL/GenBank/DDBJ databases">
        <authorList>
            <person name="Varghese N."/>
            <person name="Submissions S."/>
        </authorList>
    </citation>
    <scope>NUCLEOTIDE SEQUENCE [LARGE SCALE GENOMIC DNA]</scope>
    <source>
        <strain evidence="2 3">PA</strain>
    </source>
</reference>
<dbReference type="InterPro" id="IPR021373">
    <property type="entry name" value="DUF2993"/>
</dbReference>
<evidence type="ECO:0000313" key="3">
    <source>
        <dbReference type="Proteomes" id="UP000184390"/>
    </source>
</evidence>
<accession>A0ABY1IJ98</accession>
<dbReference type="EMBL" id="FQYL01000017">
    <property type="protein sequence ID" value="SHJ25715.1"/>
    <property type="molecule type" value="Genomic_DNA"/>
</dbReference>
<evidence type="ECO:0008006" key="4">
    <source>
        <dbReference type="Google" id="ProtNLM"/>
    </source>
</evidence>
<feature type="region of interest" description="Disordered" evidence="1">
    <location>
        <begin position="1"/>
        <end position="26"/>
    </location>
</feature>
<comment type="caution">
    <text evidence="2">The sequence shown here is derived from an EMBL/GenBank/DDBJ whole genome shotgun (WGS) entry which is preliminary data.</text>
</comment>
<keyword evidence="3" id="KW-1185">Reference proteome</keyword>
<organism evidence="2 3">
    <name type="scientific">Actinomyces denticolens</name>
    <dbReference type="NCBI Taxonomy" id="52767"/>
    <lineage>
        <taxon>Bacteria</taxon>
        <taxon>Bacillati</taxon>
        <taxon>Actinomycetota</taxon>
        <taxon>Actinomycetes</taxon>
        <taxon>Actinomycetales</taxon>
        <taxon>Actinomycetaceae</taxon>
        <taxon>Actinomyces</taxon>
    </lineage>
</organism>
<dbReference type="RefSeq" id="WP_073454372.1">
    <property type="nucleotide sequence ID" value="NZ_FQYL01000017.1"/>
</dbReference>
<sequence>MPETSSLASSLNPSSSAPVPSAASPSPRRGRALAITAACLVALLAVGNFVARPALDSYLSGRVASAIRQALPGLDKDASITTGDDLILQLLHGRVDSISIDASRLDLPVSADTASTLSVGDVHVDLTGVSTSGPHRARSALATGIVDWQGANDLVTTANINPNDVTVDVVRPGTETDPGSARASGVGYGSAFEIVFEPRVTDDGGLSITVSSAKADGVEVPIDGPDSEGGRILTLLGIPIGGVEITPDQLPQGLRISQVMVTDNGLKISLAGSDVTMSE</sequence>
<dbReference type="Pfam" id="PF11209">
    <property type="entry name" value="LmeA"/>
    <property type="match status" value="1"/>
</dbReference>
<protein>
    <recommendedName>
        <fullName evidence="4">DUF2993 domain-containing protein</fullName>
    </recommendedName>
</protein>
<name>A0ABY1IJ98_9ACTO</name>
<evidence type="ECO:0000313" key="2">
    <source>
        <dbReference type="EMBL" id="SHJ25715.1"/>
    </source>
</evidence>
<proteinExistence type="predicted"/>
<dbReference type="Proteomes" id="UP000184390">
    <property type="component" value="Unassembled WGS sequence"/>
</dbReference>
<gene>
    <name evidence="2" type="ORF">SAMN05216246_1173</name>
</gene>
<evidence type="ECO:0000256" key="1">
    <source>
        <dbReference type="SAM" id="MobiDB-lite"/>
    </source>
</evidence>